<feature type="domain" description="HTH cro/C1-type" evidence="1">
    <location>
        <begin position="10"/>
        <end position="82"/>
    </location>
</feature>
<evidence type="ECO:0000313" key="3">
    <source>
        <dbReference type="Proteomes" id="UP000576393"/>
    </source>
</evidence>
<dbReference type="PANTHER" id="PTHR35010:SF2">
    <property type="entry name" value="BLL4672 PROTEIN"/>
    <property type="match status" value="1"/>
</dbReference>
<dbReference type="InterPro" id="IPR041413">
    <property type="entry name" value="MLTR_LBD"/>
</dbReference>
<dbReference type="Pfam" id="PF17765">
    <property type="entry name" value="MLTR_LBD"/>
    <property type="match status" value="1"/>
</dbReference>
<dbReference type="SUPFAM" id="SSF47413">
    <property type="entry name" value="lambda repressor-like DNA-binding domains"/>
    <property type="match status" value="1"/>
</dbReference>
<dbReference type="AlphaFoldDB" id="A0A852VAU8"/>
<dbReference type="CDD" id="cd00093">
    <property type="entry name" value="HTH_XRE"/>
    <property type="match status" value="1"/>
</dbReference>
<dbReference type="Gene3D" id="1.10.260.40">
    <property type="entry name" value="lambda repressor-like DNA-binding domains"/>
    <property type="match status" value="1"/>
</dbReference>
<organism evidence="2 3">
    <name type="scientific">Streptosporangium sandarakinum</name>
    <dbReference type="NCBI Taxonomy" id="1260955"/>
    <lineage>
        <taxon>Bacteria</taxon>
        <taxon>Bacillati</taxon>
        <taxon>Actinomycetota</taxon>
        <taxon>Actinomycetes</taxon>
        <taxon>Streptosporangiales</taxon>
        <taxon>Streptosporangiaceae</taxon>
        <taxon>Streptosporangium</taxon>
    </lineage>
</organism>
<dbReference type="RefSeq" id="WP_179827186.1">
    <property type="nucleotide sequence ID" value="NZ_JACCCO010000003.1"/>
</dbReference>
<evidence type="ECO:0000313" key="2">
    <source>
        <dbReference type="EMBL" id="NYF43601.1"/>
    </source>
</evidence>
<dbReference type="SMART" id="SM00530">
    <property type="entry name" value="HTH_XRE"/>
    <property type="match status" value="1"/>
</dbReference>
<dbReference type="Proteomes" id="UP000576393">
    <property type="component" value="Unassembled WGS sequence"/>
</dbReference>
<evidence type="ECO:0000259" key="1">
    <source>
        <dbReference type="SMART" id="SM00530"/>
    </source>
</evidence>
<name>A0A852VAU8_9ACTN</name>
<dbReference type="InterPro" id="IPR010982">
    <property type="entry name" value="Lambda_DNA-bd_dom_sf"/>
</dbReference>
<dbReference type="EMBL" id="JACCCO010000003">
    <property type="protein sequence ID" value="NYF43601.1"/>
    <property type="molecule type" value="Genomic_DNA"/>
</dbReference>
<sequence>MGRKNILGEFLRARREALNPVEVGLLHSGPRRTPGLRREEVAMFAGMSTDYYIRLEQGRERHPSEQVIGALVRALRLDPDAAAYLHELAHPGPRRGDGDGQVRQVSPEVLRLIDGWPYTPALVIDRCMDVLAANRLAVALFAGQEHAGNLMRMVFLDSATRSLSREFGLDWEAVAHAKVARLRTAAGSDLDDPRLVELVGELSRRSPEFRRLWARQDVSHGPPAVTPLRHRVVGDMQLSCEVFDITSSPGQQLVIVHAEPSSPSEQALIMLGGEVMASGRDAAGALLPMVRC</sequence>
<dbReference type="PANTHER" id="PTHR35010">
    <property type="entry name" value="BLL4672 PROTEIN-RELATED"/>
    <property type="match status" value="1"/>
</dbReference>
<accession>A0A852VAU8</accession>
<keyword evidence="3" id="KW-1185">Reference proteome</keyword>
<protein>
    <submittedName>
        <fullName evidence="2">Transcriptional regulator with XRE-family HTH domain</fullName>
    </submittedName>
</protein>
<dbReference type="InterPro" id="IPR001387">
    <property type="entry name" value="Cro/C1-type_HTH"/>
</dbReference>
<proteinExistence type="predicted"/>
<dbReference type="GO" id="GO:0003677">
    <property type="term" value="F:DNA binding"/>
    <property type="evidence" value="ECO:0007669"/>
    <property type="project" value="InterPro"/>
</dbReference>
<gene>
    <name evidence="2" type="ORF">HDA43_005828</name>
</gene>
<dbReference type="Pfam" id="PF13560">
    <property type="entry name" value="HTH_31"/>
    <property type="match status" value="1"/>
</dbReference>
<comment type="caution">
    <text evidence="2">The sequence shown here is derived from an EMBL/GenBank/DDBJ whole genome shotgun (WGS) entry which is preliminary data.</text>
</comment>
<reference evidence="2 3" key="1">
    <citation type="submission" date="2020-07" db="EMBL/GenBank/DDBJ databases">
        <title>Sequencing the genomes of 1000 actinobacteria strains.</title>
        <authorList>
            <person name="Klenk H.-P."/>
        </authorList>
    </citation>
    <scope>NUCLEOTIDE SEQUENCE [LARGE SCALE GENOMIC DNA]</scope>
    <source>
        <strain evidence="2 3">DSM 45763</strain>
    </source>
</reference>
<dbReference type="Gene3D" id="3.30.450.180">
    <property type="match status" value="1"/>
</dbReference>